<reference evidence="1" key="1">
    <citation type="thesis" date="2020" institute="ProQuest LLC" country="789 East Eisenhower Parkway, Ann Arbor, MI, USA">
        <title>Comparative Genomics and Chromosome Evolution.</title>
        <authorList>
            <person name="Mudd A.B."/>
        </authorList>
    </citation>
    <scope>NUCLEOTIDE SEQUENCE</scope>
    <source>
        <strain evidence="1">237g6f4</strain>
        <tissue evidence="1">Blood</tissue>
    </source>
</reference>
<accession>A0AAV6YTR6</accession>
<dbReference type="Proteomes" id="UP000824782">
    <property type="component" value="Unassembled WGS sequence"/>
</dbReference>
<sequence>MLDMTLLMTINVNTAHPPCWRTTYHCLELVASVLYDSGCIYCSRFVIYVSRYCRSEPNVALYLTGLSPVTPTHPPSHQMLFLTLEVDPGPIIFFYYM</sequence>
<organism evidence="1 2">
    <name type="scientific">Engystomops pustulosus</name>
    <name type="common">Tungara frog</name>
    <name type="synonym">Physalaemus pustulosus</name>
    <dbReference type="NCBI Taxonomy" id="76066"/>
    <lineage>
        <taxon>Eukaryota</taxon>
        <taxon>Metazoa</taxon>
        <taxon>Chordata</taxon>
        <taxon>Craniata</taxon>
        <taxon>Vertebrata</taxon>
        <taxon>Euteleostomi</taxon>
        <taxon>Amphibia</taxon>
        <taxon>Batrachia</taxon>
        <taxon>Anura</taxon>
        <taxon>Neobatrachia</taxon>
        <taxon>Hyloidea</taxon>
        <taxon>Leptodactylidae</taxon>
        <taxon>Leiuperinae</taxon>
        <taxon>Engystomops</taxon>
    </lineage>
</organism>
<dbReference type="AlphaFoldDB" id="A0AAV6YTR6"/>
<keyword evidence="2" id="KW-1185">Reference proteome</keyword>
<proteinExistence type="predicted"/>
<evidence type="ECO:0000313" key="2">
    <source>
        <dbReference type="Proteomes" id="UP000824782"/>
    </source>
</evidence>
<protein>
    <submittedName>
        <fullName evidence="1">Uncharacterized protein</fullName>
    </submittedName>
</protein>
<evidence type="ECO:0000313" key="1">
    <source>
        <dbReference type="EMBL" id="KAG8537413.1"/>
    </source>
</evidence>
<gene>
    <name evidence="1" type="ORF">GDO81_024563</name>
</gene>
<dbReference type="EMBL" id="WNYA01030501">
    <property type="protein sequence ID" value="KAG8537413.1"/>
    <property type="molecule type" value="Genomic_DNA"/>
</dbReference>
<name>A0AAV6YTR6_ENGPU</name>
<comment type="caution">
    <text evidence="1">The sequence shown here is derived from an EMBL/GenBank/DDBJ whole genome shotgun (WGS) entry which is preliminary data.</text>
</comment>